<name>A0AAN0SWP6_BACCE</name>
<gene>
    <name evidence="1" type="primary">proS</name>
    <name evidence="1" type="ORF">AK40_4595</name>
</gene>
<protein>
    <submittedName>
        <fullName evidence="1">Proline--tRNA ligase</fullName>
        <ecNumber evidence="1">6.1.1.15</ecNumber>
    </submittedName>
</protein>
<sequence length="34" mass="4054">MAKEQVQAITKMEEDFAQWYTDIVKKQNLLIIQV</sequence>
<dbReference type="EMBL" id="CP009641">
    <property type="protein sequence ID" value="AJI11865.1"/>
    <property type="molecule type" value="Genomic_DNA"/>
</dbReference>
<dbReference type="Proteomes" id="UP000031861">
    <property type="component" value="Chromosome"/>
</dbReference>
<organism evidence="1 2">
    <name type="scientific">Bacillus cereus 03BB108</name>
    <dbReference type="NCBI Taxonomy" id="451709"/>
    <lineage>
        <taxon>Bacteria</taxon>
        <taxon>Bacillati</taxon>
        <taxon>Bacillota</taxon>
        <taxon>Bacilli</taxon>
        <taxon>Bacillales</taxon>
        <taxon>Bacillaceae</taxon>
        <taxon>Bacillus</taxon>
        <taxon>Bacillus cereus group</taxon>
    </lineage>
</organism>
<dbReference type="AlphaFoldDB" id="A0AAN0SWP6"/>
<dbReference type="EC" id="6.1.1.15" evidence="1"/>
<proteinExistence type="predicted"/>
<dbReference type="GO" id="GO:0004827">
    <property type="term" value="F:proline-tRNA ligase activity"/>
    <property type="evidence" value="ECO:0007669"/>
    <property type="project" value="UniProtKB-EC"/>
</dbReference>
<evidence type="ECO:0000313" key="2">
    <source>
        <dbReference type="Proteomes" id="UP000031861"/>
    </source>
</evidence>
<keyword evidence="1" id="KW-0436">Ligase</keyword>
<evidence type="ECO:0000313" key="1">
    <source>
        <dbReference type="EMBL" id="AJI11865.1"/>
    </source>
</evidence>
<accession>A0AAN0SWP6</accession>
<reference evidence="1 2" key="1">
    <citation type="journal article" date="2015" name="Genome Announc.">
        <title>Complete genome sequences for 35 biothreat assay-relevant bacillus species.</title>
        <authorList>
            <person name="Johnson S.L."/>
            <person name="Daligault H.E."/>
            <person name="Davenport K.W."/>
            <person name="Jaissle J."/>
            <person name="Frey K.G."/>
            <person name="Ladner J.T."/>
            <person name="Broomall S.M."/>
            <person name="Bishop-Lilly K.A."/>
            <person name="Bruce D.C."/>
            <person name="Gibbons H.S."/>
            <person name="Coyne S.R."/>
            <person name="Lo C.C."/>
            <person name="Meincke L."/>
            <person name="Munk A.C."/>
            <person name="Koroleva G.I."/>
            <person name="Rosenzweig C.N."/>
            <person name="Palacios G.F."/>
            <person name="Redden C.L."/>
            <person name="Minogue T.D."/>
            <person name="Chain P.S."/>
        </authorList>
    </citation>
    <scope>NUCLEOTIDE SEQUENCE [LARGE SCALE GENOMIC DNA]</scope>
    <source>
        <strain evidence="1 2">03BB108</strain>
    </source>
</reference>